<dbReference type="Proteomes" id="UP000095287">
    <property type="component" value="Unplaced"/>
</dbReference>
<protein>
    <submittedName>
        <fullName evidence="2">Uncharacterized protein</fullName>
    </submittedName>
</protein>
<sequence>MQIQFFLRSASPFKPLHLLAEPTVELQLCAMCLSSVRPSIQTATTAYRRPSGKPCPEEDKSLTKVIAIWIIDFGILSSKSAFDPSIMVPFDTIMKREIEGGIHFIVSLSSSHLVLTPLHGVSLRSVYSSDFSALASVLQTDNFFFTTKFDNRPKKGIALLLKIFFVAHDHNKVSASRG</sequence>
<accession>A0A1I8AA63</accession>
<dbReference type="AlphaFoldDB" id="A0A1I8AA63"/>
<proteinExistence type="predicted"/>
<keyword evidence="1" id="KW-1185">Reference proteome</keyword>
<evidence type="ECO:0000313" key="1">
    <source>
        <dbReference type="Proteomes" id="UP000095287"/>
    </source>
</evidence>
<name>A0A1I8AA63_9BILA</name>
<reference evidence="2" key="1">
    <citation type="submission" date="2016-11" db="UniProtKB">
        <authorList>
            <consortium name="WormBaseParasite"/>
        </authorList>
    </citation>
    <scope>IDENTIFICATION</scope>
</reference>
<dbReference type="WBParaSite" id="L893_g34112.t1">
    <property type="protein sequence ID" value="L893_g34112.t1"/>
    <property type="gene ID" value="L893_g34112"/>
</dbReference>
<organism evidence="1 2">
    <name type="scientific">Steinernema glaseri</name>
    <dbReference type="NCBI Taxonomy" id="37863"/>
    <lineage>
        <taxon>Eukaryota</taxon>
        <taxon>Metazoa</taxon>
        <taxon>Ecdysozoa</taxon>
        <taxon>Nematoda</taxon>
        <taxon>Chromadorea</taxon>
        <taxon>Rhabditida</taxon>
        <taxon>Tylenchina</taxon>
        <taxon>Panagrolaimomorpha</taxon>
        <taxon>Strongyloidoidea</taxon>
        <taxon>Steinernematidae</taxon>
        <taxon>Steinernema</taxon>
    </lineage>
</organism>
<evidence type="ECO:0000313" key="2">
    <source>
        <dbReference type="WBParaSite" id="L893_g34112.t1"/>
    </source>
</evidence>